<protein>
    <submittedName>
        <fullName evidence="1">Uncharacterized protein</fullName>
    </submittedName>
</protein>
<reference evidence="1" key="1">
    <citation type="submission" date="2020-03" db="EMBL/GenBank/DDBJ databases">
        <title>The deep terrestrial virosphere.</title>
        <authorList>
            <person name="Holmfeldt K."/>
            <person name="Nilsson E."/>
            <person name="Simone D."/>
            <person name="Lopez-Fernandez M."/>
            <person name="Wu X."/>
            <person name="de Brujin I."/>
            <person name="Lundin D."/>
            <person name="Andersson A."/>
            <person name="Bertilsson S."/>
            <person name="Dopson M."/>
        </authorList>
    </citation>
    <scope>NUCLEOTIDE SEQUENCE</scope>
    <source>
        <strain evidence="1">TM448A03559</strain>
    </source>
</reference>
<proteinExistence type="predicted"/>
<sequence>MVRGDSWVTGCAILLAQHPDLQQLPYRVDEEEIAVRHCAHMMDLILLEKSERRLSDLRVGLTVEDET</sequence>
<dbReference type="EMBL" id="MT144423">
    <property type="protein sequence ID" value="QJA53463.1"/>
    <property type="molecule type" value="Genomic_DNA"/>
</dbReference>
<name>A0A6H1ZZU7_9ZZZZ</name>
<dbReference type="AlphaFoldDB" id="A0A6H1ZZU7"/>
<organism evidence="1">
    <name type="scientific">viral metagenome</name>
    <dbReference type="NCBI Taxonomy" id="1070528"/>
    <lineage>
        <taxon>unclassified sequences</taxon>
        <taxon>metagenomes</taxon>
        <taxon>organismal metagenomes</taxon>
    </lineage>
</organism>
<evidence type="ECO:0000313" key="1">
    <source>
        <dbReference type="EMBL" id="QJA53463.1"/>
    </source>
</evidence>
<accession>A0A6H1ZZU7</accession>
<gene>
    <name evidence="1" type="ORF">TM448A03559_0013</name>
</gene>